<dbReference type="GO" id="GO:0004519">
    <property type="term" value="F:endonuclease activity"/>
    <property type="evidence" value="ECO:0007669"/>
    <property type="project" value="UniProtKB-KW"/>
</dbReference>
<name>A0A371EWA7_MUCPR</name>
<evidence type="ECO:0000256" key="4">
    <source>
        <dbReference type="ARBA" id="ARBA00022759"/>
    </source>
</evidence>
<evidence type="ECO:0000259" key="7">
    <source>
        <dbReference type="PROSITE" id="PS50994"/>
    </source>
</evidence>
<dbReference type="PANTHER" id="PTHR34072">
    <property type="entry name" value="ENZYMATIC POLYPROTEIN-RELATED"/>
    <property type="match status" value="1"/>
</dbReference>
<keyword evidence="2" id="KW-0548">Nucleotidyltransferase</keyword>
<dbReference type="Proteomes" id="UP000257109">
    <property type="component" value="Unassembled WGS sequence"/>
</dbReference>
<comment type="caution">
    <text evidence="8">The sequence shown here is derived from an EMBL/GenBank/DDBJ whole genome shotgun (WGS) entry which is preliminary data.</text>
</comment>
<dbReference type="InterPro" id="IPR036397">
    <property type="entry name" value="RNaseH_sf"/>
</dbReference>
<dbReference type="GO" id="GO:0016787">
    <property type="term" value="F:hydrolase activity"/>
    <property type="evidence" value="ECO:0007669"/>
    <property type="project" value="UniProtKB-KW"/>
</dbReference>
<gene>
    <name evidence="8" type="primary">pol</name>
    <name evidence="8" type="ORF">CR513_50435</name>
</gene>
<dbReference type="GO" id="GO:0015074">
    <property type="term" value="P:DNA integration"/>
    <property type="evidence" value="ECO:0007669"/>
    <property type="project" value="InterPro"/>
</dbReference>
<keyword evidence="6" id="KW-0695">RNA-directed DNA polymerase</keyword>
<dbReference type="Gene3D" id="3.30.420.10">
    <property type="entry name" value="Ribonuclease H-like superfamily/Ribonuclease H"/>
    <property type="match status" value="1"/>
</dbReference>
<organism evidence="8 9">
    <name type="scientific">Mucuna pruriens</name>
    <name type="common">Velvet bean</name>
    <name type="synonym">Dolichos pruriens</name>
    <dbReference type="NCBI Taxonomy" id="157652"/>
    <lineage>
        <taxon>Eukaryota</taxon>
        <taxon>Viridiplantae</taxon>
        <taxon>Streptophyta</taxon>
        <taxon>Embryophyta</taxon>
        <taxon>Tracheophyta</taxon>
        <taxon>Spermatophyta</taxon>
        <taxon>Magnoliopsida</taxon>
        <taxon>eudicotyledons</taxon>
        <taxon>Gunneridae</taxon>
        <taxon>Pentapetalae</taxon>
        <taxon>rosids</taxon>
        <taxon>fabids</taxon>
        <taxon>Fabales</taxon>
        <taxon>Fabaceae</taxon>
        <taxon>Papilionoideae</taxon>
        <taxon>50 kb inversion clade</taxon>
        <taxon>NPAAA clade</taxon>
        <taxon>indigoferoid/millettioid clade</taxon>
        <taxon>Phaseoleae</taxon>
        <taxon>Mucuna</taxon>
    </lineage>
</organism>
<dbReference type="SUPFAM" id="SSF56672">
    <property type="entry name" value="DNA/RNA polymerases"/>
    <property type="match status" value="1"/>
</dbReference>
<evidence type="ECO:0000313" key="8">
    <source>
        <dbReference type="EMBL" id="RDX70335.1"/>
    </source>
</evidence>
<dbReference type="Pfam" id="PF17917">
    <property type="entry name" value="RT_RNaseH"/>
    <property type="match status" value="1"/>
</dbReference>
<dbReference type="GO" id="GO:0003964">
    <property type="term" value="F:RNA-directed DNA polymerase activity"/>
    <property type="evidence" value="ECO:0007669"/>
    <property type="project" value="UniProtKB-KW"/>
</dbReference>
<dbReference type="InterPro" id="IPR043502">
    <property type="entry name" value="DNA/RNA_pol_sf"/>
</dbReference>
<dbReference type="EMBL" id="QJKJ01011743">
    <property type="protein sequence ID" value="RDX70335.1"/>
    <property type="molecule type" value="Genomic_DNA"/>
</dbReference>
<dbReference type="GO" id="GO:0003676">
    <property type="term" value="F:nucleic acid binding"/>
    <property type="evidence" value="ECO:0007669"/>
    <property type="project" value="InterPro"/>
</dbReference>
<reference evidence="8" key="1">
    <citation type="submission" date="2018-05" db="EMBL/GenBank/DDBJ databases">
        <title>Draft genome of Mucuna pruriens seed.</title>
        <authorList>
            <person name="Nnadi N.E."/>
            <person name="Vos R."/>
            <person name="Hasami M.H."/>
            <person name="Devisetty U.K."/>
            <person name="Aguiy J.C."/>
        </authorList>
    </citation>
    <scope>NUCLEOTIDE SEQUENCE [LARGE SCALE GENOMIC DNA]</scope>
    <source>
        <strain evidence="8">JCA_2017</strain>
    </source>
</reference>
<feature type="non-terminal residue" evidence="8">
    <location>
        <position position="1"/>
    </location>
</feature>
<sequence length="298" mass="34590">MCDASNFALGVVLGQRVGIGQPMHQNYATIEKELLAIVFALYKFCSYLLGSKIIVFSDHAALRFLLKKPDAKPRLIRWILLLQEFDIEIRDEKGAKNPVADHLSRIRKESEPMPIRDEFSYEQLLHFTTPTPWFVDVYNFVVASQFPPEASQLYKEKLRSDAKYYIWDDPYLWRLCSDQIIRRSNRAMSSLLHKYGVIHGIATAYHPQTNGEAEVFNREIKKTLQKMTNSSRKDWSRILEDALWAHITAYRTSLGMFRYQIIFGKACHLLNIELTRLSNSATWPMTKLDNKGSFNCKS</sequence>
<evidence type="ECO:0000256" key="1">
    <source>
        <dbReference type="ARBA" id="ARBA00022679"/>
    </source>
</evidence>
<evidence type="ECO:0000256" key="3">
    <source>
        <dbReference type="ARBA" id="ARBA00022722"/>
    </source>
</evidence>
<dbReference type="InterPro" id="IPR041373">
    <property type="entry name" value="RT_RNaseH"/>
</dbReference>
<evidence type="ECO:0000256" key="5">
    <source>
        <dbReference type="ARBA" id="ARBA00022801"/>
    </source>
</evidence>
<protein>
    <submittedName>
        <fullName evidence="8">Retrovirus-related Pol polyprotein from transposon 17.6</fullName>
    </submittedName>
</protein>
<dbReference type="OrthoDB" id="1436294at2759"/>
<keyword evidence="1" id="KW-0808">Transferase</keyword>
<keyword evidence="4" id="KW-0255">Endonuclease</keyword>
<keyword evidence="5" id="KW-0378">Hydrolase</keyword>
<accession>A0A371EWA7</accession>
<keyword evidence="9" id="KW-1185">Reference proteome</keyword>
<dbReference type="PANTHER" id="PTHR34072:SF57">
    <property type="entry name" value="RNA-DIRECTED DNA POLYMERASE"/>
    <property type="match status" value="1"/>
</dbReference>
<dbReference type="InterPro" id="IPR001584">
    <property type="entry name" value="Integrase_cat-core"/>
</dbReference>
<evidence type="ECO:0000313" key="9">
    <source>
        <dbReference type="Proteomes" id="UP000257109"/>
    </source>
</evidence>
<proteinExistence type="predicted"/>
<evidence type="ECO:0000256" key="2">
    <source>
        <dbReference type="ARBA" id="ARBA00022695"/>
    </source>
</evidence>
<dbReference type="SUPFAM" id="SSF53098">
    <property type="entry name" value="Ribonuclease H-like"/>
    <property type="match status" value="1"/>
</dbReference>
<dbReference type="PROSITE" id="PS50994">
    <property type="entry name" value="INTEGRASE"/>
    <property type="match status" value="1"/>
</dbReference>
<dbReference type="CDD" id="cd09274">
    <property type="entry name" value="RNase_HI_RT_Ty3"/>
    <property type="match status" value="1"/>
</dbReference>
<feature type="domain" description="Integrase catalytic" evidence="7">
    <location>
        <begin position="177"/>
        <end position="266"/>
    </location>
</feature>
<dbReference type="AlphaFoldDB" id="A0A371EWA7"/>
<dbReference type="InterPro" id="IPR012337">
    <property type="entry name" value="RNaseH-like_sf"/>
</dbReference>
<evidence type="ECO:0000256" key="6">
    <source>
        <dbReference type="ARBA" id="ARBA00022918"/>
    </source>
</evidence>
<keyword evidence="3" id="KW-0540">Nuclease</keyword>